<dbReference type="GO" id="GO:0005615">
    <property type="term" value="C:extracellular space"/>
    <property type="evidence" value="ECO:0007669"/>
    <property type="project" value="TreeGrafter"/>
</dbReference>
<dbReference type="GO" id="GO:0008083">
    <property type="term" value="F:growth factor activity"/>
    <property type="evidence" value="ECO:0007669"/>
    <property type="project" value="UniProtKB-KW"/>
</dbReference>
<keyword evidence="10" id="KW-0325">Glycoprotein</keyword>
<evidence type="ECO:0000256" key="8">
    <source>
        <dbReference type="ARBA" id="ARBA00023030"/>
    </source>
</evidence>
<keyword evidence="9" id="KW-1015">Disulfide bond</keyword>
<gene>
    <name evidence="16" type="ORF">Baya_16244</name>
</gene>
<dbReference type="SMART" id="SM00204">
    <property type="entry name" value="TGFB"/>
    <property type="match status" value="1"/>
</dbReference>
<sequence length="570" mass="64496">MKNPVTVLRLPRGPDPHGRGFDPTSPRYVALCPSSIPASAVSGTDLRKLEEEQRIRSELRERFLRTLISMTDKQVQFRMYEKVQVQAKFGASDIDVLNFQHEVEPHTAPRPPTHTLTDRERERDRQQERQGHSDSTDSPQEGKQSTWSNRRSTMFLASLLVLMTVLLPPALSGHQGDYGPADGNPGSFLEPSLVQTVQNLFLTRLGLQSSPDPHPGATVPQYLLDLYSFHTQQYHLVEDPDFIFPVEHVQGANTVRSFYHADLHTPTEENDRIHIAFNLSSIPSYENVVSAELRFVRGGACRGLQPHTVSLYVSDGITEPELLHSRQLVREPSGSWEVFPLNAKLFQQLSGSAAKVTFMLKVTSDNNSHTVKDMDSEGHLRVRRSAGEDDYSWARRRPLLVTYSHDGRSEPLIPLGRKKITRGKRGGNRSKRLRGQGSQVSWHDIWTDRRVKRNNISRAAKLKRLSRSRCRRHSLYMDFKDVGWNKWIVAPTGYDAFFCMGECRFPLTDHMNSSSHAMVQTLLNSVNGAVPRACCVPTALSPIALLYLDQEDHVVLKNYQDMVVEGCGCR</sequence>
<evidence type="ECO:0000256" key="5">
    <source>
        <dbReference type="ARBA" id="ARBA00022685"/>
    </source>
</evidence>
<keyword evidence="5" id="KW-0165">Cleavage on pair of basic residues</keyword>
<feature type="domain" description="SUZ-C" evidence="15">
    <location>
        <begin position="1"/>
        <end position="25"/>
    </location>
</feature>
<dbReference type="PROSITE" id="PS00250">
    <property type="entry name" value="TGF_BETA_1"/>
    <property type="match status" value="1"/>
</dbReference>
<dbReference type="GO" id="GO:0051240">
    <property type="term" value="P:positive regulation of multicellular organismal process"/>
    <property type="evidence" value="ECO:0007669"/>
    <property type="project" value="UniProtKB-ARBA"/>
</dbReference>
<keyword evidence="11" id="KW-0891">Chondrogenesis</keyword>
<proteinExistence type="inferred from homology"/>
<dbReference type="InterPro" id="IPR029034">
    <property type="entry name" value="Cystine-knot_cytokine"/>
</dbReference>
<dbReference type="Gene3D" id="2.60.120.970">
    <property type="match status" value="1"/>
</dbReference>
<dbReference type="Pfam" id="PF00019">
    <property type="entry name" value="TGF_beta"/>
    <property type="match status" value="1"/>
</dbReference>
<feature type="compositionally biased region" description="Polar residues" evidence="13">
    <location>
        <begin position="136"/>
        <end position="148"/>
    </location>
</feature>
<evidence type="ECO:0000256" key="11">
    <source>
        <dbReference type="ARBA" id="ARBA00023188"/>
    </source>
</evidence>
<dbReference type="GO" id="GO:0001503">
    <property type="term" value="P:ossification"/>
    <property type="evidence" value="ECO:0007669"/>
    <property type="project" value="UniProtKB-KW"/>
</dbReference>
<keyword evidence="17" id="KW-1185">Reference proteome</keyword>
<dbReference type="Gene3D" id="2.10.90.10">
    <property type="entry name" value="Cystine-knot cytokines"/>
    <property type="match status" value="1"/>
</dbReference>
<organism evidence="16 17">
    <name type="scientific">Bagarius yarrelli</name>
    <name type="common">Goonch</name>
    <name type="synonym">Bagrus yarrelli</name>
    <dbReference type="NCBI Taxonomy" id="175774"/>
    <lineage>
        <taxon>Eukaryota</taxon>
        <taxon>Metazoa</taxon>
        <taxon>Chordata</taxon>
        <taxon>Craniata</taxon>
        <taxon>Vertebrata</taxon>
        <taxon>Euteleostomi</taxon>
        <taxon>Actinopterygii</taxon>
        <taxon>Neopterygii</taxon>
        <taxon>Teleostei</taxon>
        <taxon>Ostariophysi</taxon>
        <taxon>Siluriformes</taxon>
        <taxon>Sisoridae</taxon>
        <taxon>Sisorinae</taxon>
        <taxon>Bagarius</taxon>
    </lineage>
</organism>
<dbReference type="SUPFAM" id="SSF57501">
    <property type="entry name" value="Cystine-knot cytokines"/>
    <property type="match status" value="1"/>
</dbReference>
<dbReference type="GO" id="GO:0034719">
    <property type="term" value="C:SMN-Sm protein complex"/>
    <property type="evidence" value="ECO:0007669"/>
    <property type="project" value="InterPro"/>
</dbReference>
<keyword evidence="6" id="KW-0221">Differentiation</keyword>
<dbReference type="AlphaFoldDB" id="A0A556VV50"/>
<feature type="region of interest" description="Disordered" evidence="13">
    <location>
        <begin position="101"/>
        <end position="148"/>
    </location>
</feature>
<dbReference type="FunFam" id="2.10.90.10:FF:000103">
    <property type="entry name" value="Bone morphogenetic protein 16"/>
    <property type="match status" value="1"/>
</dbReference>
<accession>A0A556VV50</accession>
<dbReference type="PANTHER" id="PTHR11848:SF246">
    <property type="entry name" value="BONE MORPHOGENETIC PROTEIN 16"/>
    <property type="match status" value="1"/>
</dbReference>
<keyword evidence="8 12" id="KW-0339">Growth factor</keyword>
<evidence type="ECO:0000256" key="7">
    <source>
        <dbReference type="ARBA" id="ARBA00022855"/>
    </source>
</evidence>
<dbReference type="GO" id="GO:0051216">
    <property type="term" value="P:cartilage development"/>
    <property type="evidence" value="ECO:0007669"/>
    <property type="project" value="UniProtKB-KW"/>
</dbReference>
<dbReference type="InterPro" id="IPR001839">
    <property type="entry name" value="TGF-b_C"/>
</dbReference>
<name>A0A556VV50_BAGYA</name>
<keyword evidence="4" id="KW-0964">Secreted</keyword>
<dbReference type="InterPro" id="IPR020338">
    <property type="entry name" value="SMN_gemin7"/>
</dbReference>
<evidence type="ECO:0000256" key="10">
    <source>
        <dbReference type="ARBA" id="ARBA00023180"/>
    </source>
</evidence>
<dbReference type="GO" id="GO:0005125">
    <property type="term" value="F:cytokine activity"/>
    <property type="evidence" value="ECO:0007669"/>
    <property type="project" value="TreeGrafter"/>
</dbReference>
<feature type="compositionally biased region" description="Basic and acidic residues" evidence="13">
    <location>
        <begin position="116"/>
        <end position="135"/>
    </location>
</feature>
<dbReference type="Pfam" id="PF11095">
    <property type="entry name" value="Gemin7"/>
    <property type="match status" value="1"/>
</dbReference>
<evidence type="ECO:0000256" key="6">
    <source>
        <dbReference type="ARBA" id="ARBA00022782"/>
    </source>
</evidence>
<evidence type="ECO:0000256" key="4">
    <source>
        <dbReference type="ARBA" id="ARBA00022525"/>
    </source>
</evidence>
<dbReference type="GO" id="GO:0030154">
    <property type="term" value="P:cell differentiation"/>
    <property type="evidence" value="ECO:0007669"/>
    <property type="project" value="UniProtKB-KW"/>
</dbReference>
<dbReference type="Gene3D" id="2.30.30.100">
    <property type="match status" value="1"/>
</dbReference>
<feature type="domain" description="TGF-beta family profile" evidence="14">
    <location>
        <begin position="450"/>
        <end position="570"/>
    </location>
</feature>
<keyword evidence="7" id="KW-0892">Osteogenesis</keyword>
<comment type="caution">
    <text evidence="16">The sequence shown here is derived from an EMBL/GenBank/DDBJ whole genome shotgun (WGS) entry which is preliminary data.</text>
</comment>
<evidence type="ECO:0000256" key="9">
    <source>
        <dbReference type="ARBA" id="ARBA00023157"/>
    </source>
</evidence>
<evidence type="ECO:0000313" key="16">
    <source>
        <dbReference type="EMBL" id="TTU60642.1"/>
    </source>
</evidence>
<dbReference type="InterPro" id="IPR024642">
    <property type="entry name" value="SUZ-C"/>
</dbReference>
<dbReference type="OrthoDB" id="5987191at2759"/>
<evidence type="ECO:0000259" key="14">
    <source>
        <dbReference type="PROSITE" id="PS51362"/>
    </source>
</evidence>
<comment type="similarity">
    <text evidence="2 12">Belongs to the TGF-beta family.</text>
</comment>
<keyword evidence="3" id="KW-0217">Developmental protein</keyword>
<evidence type="ECO:0000256" key="12">
    <source>
        <dbReference type="RuleBase" id="RU000354"/>
    </source>
</evidence>
<dbReference type="PROSITE" id="PS51938">
    <property type="entry name" value="SUZ_C"/>
    <property type="match status" value="1"/>
</dbReference>
<evidence type="ECO:0000256" key="1">
    <source>
        <dbReference type="ARBA" id="ARBA00004613"/>
    </source>
</evidence>
<evidence type="ECO:0000313" key="17">
    <source>
        <dbReference type="Proteomes" id="UP000319801"/>
    </source>
</evidence>
<dbReference type="InterPro" id="IPR015615">
    <property type="entry name" value="TGF-beta-rel"/>
</dbReference>
<evidence type="ECO:0000256" key="13">
    <source>
        <dbReference type="SAM" id="MobiDB-lite"/>
    </source>
</evidence>
<dbReference type="InterPro" id="IPR017948">
    <property type="entry name" value="TGFb_CS"/>
</dbReference>
<dbReference type="GO" id="GO:0051094">
    <property type="term" value="P:positive regulation of developmental process"/>
    <property type="evidence" value="ECO:0007669"/>
    <property type="project" value="UniProtKB-ARBA"/>
</dbReference>
<reference evidence="16 17" key="1">
    <citation type="journal article" date="2019" name="Genome Biol. Evol.">
        <title>Whole-Genome Sequencing of the Giant Devil Catfish, Bagarius yarrelli.</title>
        <authorList>
            <person name="Jiang W."/>
            <person name="Lv Y."/>
            <person name="Cheng L."/>
            <person name="Yang K."/>
            <person name="Chao B."/>
            <person name="Wang X."/>
            <person name="Li Y."/>
            <person name="Pan X."/>
            <person name="You X."/>
            <person name="Zhang Y."/>
            <person name="Yang J."/>
            <person name="Li J."/>
            <person name="Zhang X."/>
            <person name="Liu S."/>
            <person name="Sun C."/>
            <person name="Yang J."/>
            <person name="Shi Q."/>
        </authorList>
    </citation>
    <scope>NUCLEOTIDE SEQUENCE [LARGE SCALE GENOMIC DNA]</scope>
    <source>
        <strain evidence="16">JWS20170419001</strain>
        <tissue evidence="16">Muscle</tissue>
    </source>
</reference>
<dbReference type="PROSITE" id="PS51362">
    <property type="entry name" value="TGF_BETA_2"/>
    <property type="match status" value="1"/>
</dbReference>
<dbReference type="Proteomes" id="UP000319801">
    <property type="component" value="Unassembled WGS sequence"/>
</dbReference>
<evidence type="ECO:0000259" key="15">
    <source>
        <dbReference type="PROSITE" id="PS51938"/>
    </source>
</evidence>
<dbReference type="PANTHER" id="PTHR11848">
    <property type="entry name" value="TGF-BETA FAMILY"/>
    <property type="match status" value="1"/>
</dbReference>
<dbReference type="InterPro" id="IPR001111">
    <property type="entry name" value="TGF-b_propeptide"/>
</dbReference>
<evidence type="ECO:0000256" key="3">
    <source>
        <dbReference type="ARBA" id="ARBA00022473"/>
    </source>
</evidence>
<evidence type="ECO:0000256" key="2">
    <source>
        <dbReference type="ARBA" id="ARBA00006656"/>
    </source>
</evidence>
<dbReference type="Pfam" id="PF00688">
    <property type="entry name" value="TGFb_propeptide"/>
    <property type="match status" value="1"/>
</dbReference>
<protein>
    <submittedName>
        <fullName evidence="16">Bone morphogenetic protein 2</fullName>
    </submittedName>
</protein>
<dbReference type="EMBL" id="VCAZ01000291">
    <property type="protein sequence ID" value="TTU60642.1"/>
    <property type="molecule type" value="Genomic_DNA"/>
</dbReference>
<comment type="subcellular location">
    <subcellularLocation>
        <location evidence="1">Secreted</location>
    </subcellularLocation>
</comment>